<evidence type="ECO:0000313" key="5">
    <source>
        <dbReference type="EMBL" id="RIJ47996.1"/>
    </source>
</evidence>
<comment type="cofactor">
    <cofactor evidence="1 4">
        <name>pyridoxal 5'-phosphate</name>
        <dbReference type="ChEBI" id="CHEBI:597326"/>
    </cofactor>
</comment>
<evidence type="ECO:0000256" key="4">
    <source>
        <dbReference type="RuleBase" id="RU362118"/>
    </source>
</evidence>
<dbReference type="InterPro" id="IPR000277">
    <property type="entry name" value="Cys/Met-Metab_PyrdxlP-dep_enz"/>
</dbReference>
<sequence length="394" mass="43481">MKSNPAKRIYDLQQFGEFGDVNPSITDSSTYTFLEGETMEETFLGHMEGCFLYSRHWNPSNKYLADALAAMENTEAAWVTSSGMAAITCALLQLCSSGDHIVTSVTTYGGTYAFLKNWLPRYNIEVSFVDITNLEQVQNAMRPNTKVIYTETVTNPLLQVSDIPELAKIAHASGAKLMVDNTFTPMIFTPAELGADFVVYSMTKFINGKNDCVAGAICGSKDFIAKLSNVNDGTAMLLGPVLDPLRSSSILKNIHTLHLRMKQHSANAMYLAHKLEEMGLALKYPGLKSHPQHELHTQLMNKRFGYGGMLAIDFGTEKDANHVMYKLQQANVGYLAVSLGYFRTLFSCSGHSTSSEVPVEVQKEMGLSDGLVRLSVGLDEDMEEVFDRIKSCLA</sequence>
<dbReference type="GO" id="GO:0005737">
    <property type="term" value="C:cytoplasm"/>
    <property type="evidence" value="ECO:0007669"/>
    <property type="project" value="TreeGrafter"/>
</dbReference>
<dbReference type="PANTHER" id="PTHR11808">
    <property type="entry name" value="TRANS-SULFURATION ENZYME FAMILY MEMBER"/>
    <property type="match status" value="1"/>
</dbReference>
<dbReference type="OrthoDB" id="9803729at2"/>
<keyword evidence="2 3" id="KW-0663">Pyridoxal phosphate</keyword>
<dbReference type="EMBL" id="QWGR01000006">
    <property type="protein sequence ID" value="RIJ47996.1"/>
    <property type="molecule type" value="Genomic_DNA"/>
</dbReference>
<keyword evidence="6" id="KW-1185">Reference proteome</keyword>
<evidence type="ECO:0000256" key="3">
    <source>
        <dbReference type="PIRSR" id="PIRSR001434-2"/>
    </source>
</evidence>
<dbReference type="Proteomes" id="UP000265926">
    <property type="component" value="Unassembled WGS sequence"/>
</dbReference>
<feature type="modified residue" description="N6-(pyridoxal phosphate)lysine" evidence="3">
    <location>
        <position position="204"/>
    </location>
</feature>
<name>A0A399SVE0_9BACT</name>
<dbReference type="PANTHER" id="PTHR11808:SF80">
    <property type="entry name" value="CYSTATHIONINE GAMMA-LYASE"/>
    <property type="match status" value="1"/>
</dbReference>
<comment type="caution">
    <text evidence="5">The sequence shown here is derived from an EMBL/GenBank/DDBJ whole genome shotgun (WGS) entry which is preliminary data.</text>
</comment>
<gene>
    <name evidence="5" type="ORF">D1614_12825</name>
</gene>
<dbReference type="InterPro" id="IPR015424">
    <property type="entry name" value="PyrdxlP-dep_Trfase"/>
</dbReference>
<dbReference type="GO" id="GO:0019346">
    <property type="term" value="P:transsulfuration"/>
    <property type="evidence" value="ECO:0007669"/>
    <property type="project" value="InterPro"/>
</dbReference>
<dbReference type="GO" id="GO:0016846">
    <property type="term" value="F:carbon-sulfur lyase activity"/>
    <property type="evidence" value="ECO:0007669"/>
    <property type="project" value="TreeGrafter"/>
</dbReference>
<comment type="similarity">
    <text evidence="4">Belongs to the trans-sulfuration enzymes family.</text>
</comment>
<dbReference type="RefSeq" id="WP_119438342.1">
    <property type="nucleotide sequence ID" value="NZ_QWGR01000006.1"/>
</dbReference>
<accession>A0A399SVE0</accession>
<evidence type="ECO:0000256" key="1">
    <source>
        <dbReference type="ARBA" id="ARBA00001933"/>
    </source>
</evidence>
<proteinExistence type="inferred from homology"/>
<keyword evidence="5" id="KW-0808">Transferase</keyword>
<dbReference type="GO" id="GO:0030170">
    <property type="term" value="F:pyridoxal phosphate binding"/>
    <property type="evidence" value="ECO:0007669"/>
    <property type="project" value="InterPro"/>
</dbReference>
<dbReference type="AlphaFoldDB" id="A0A399SVE0"/>
<dbReference type="Pfam" id="PF01053">
    <property type="entry name" value="Cys_Met_Meta_PP"/>
    <property type="match status" value="1"/>
</dbReference>
<dbReference type="Gene3D" id="3.40.640.10">
    <property type="entry name" value="Type I PLP-dependent aspartate aminotransferase-like (Major domain)"/>
    <property type="match status" value="1"/>
</dbReference>
<dbReference type="InterPro" id="IPR015422">
    <property type="entry name" value="PyrdxlP-dep_Trfase_small"/>
</dbReference>
<dbReference type="PIRSF" id="PIRSF001434">
    <property type="entry name" value="CGS"/>
    <property type="match status" value="1"/>
</dbReference>
<protein>
    <submittedName>
        <fullName evidence="5">Aminotransferase class V-fold PLP-dependent enzyme</fullName>
    </submittedName>
</protein>
<dbReference type="SUPFAM" id="SSF53383">
    <property type="entry name" value="PLP-dependent transferases"/>
    <property type="match status" value="1"/>
</dbReference>
<reference evidence="5 6" key="1">
    <citation type="submission" date="2018-08" db="EMBL/GenBank/DDBJ databases">
        <title>Pallidiluteibacterium maritimus gen. nov., sp. nov., isolated from coastal sediment.</title>
        <authorList>
            <person name="Zhou L.Y."/>
        </authorList>
    </citation>
    <scope>NUCLEOTIDE SEQUENCE [LARGE SCALE GENOMIC DNA]</scope>
    <source>
        <strain evidence="5 6">XSD2</strain>
    </source>
</reference>
<evidence type="ECO:0000256" key="2">
    <source>
        <dbReference type="ARBA" id="ARBA00022898"/>
    </source>
</evidence>
<dbReference type="FunFam" id="3.40.640.10:FF:000046">
    <property type="entry name" value="Cystathionine gamma-lyase"/>
    <property type="match status" value="1"/>
</dbReference>
<keyword evidence="5" id="KW-0032">Aminotransferase</keyword>
<dbReference type="InterPro" id="IPR015421">
    <property type="entry name" value="PyrdxlP-dep_Trfase_major"/>
</dbReference>
<evidence type="ECO:0000313" key="6">
    <source>
        <dbReference type="Proteomes" id="UP000265926"/>
    </source>
</evidence>
<dbReference type="Gene3D" id="3.90.1150.10">
    <property type="entry name" value="Aspartate Aminotransferase, domain 1"/>
    <property type="match status" value="1"/>
</dbReference>
<organism evidence="5 6">
    <name type="scientific">Maribellus luteus</name>
    <dbReference type="NCBI Taxonomy" id="2305463"/>
    <lineage>
        <taxon>Bacteria</taxon>
        <taxon>Pseudomonadati</taxon>
        <taxon>Bacteroidota</taxon>
        <taxon>Bacteroidia</taxon>
        <taxon>Marinilabiliales</taxon>
        <taxon>Prolixibacteraceae</taxon>
        <taxon>Maribellus</taxon>
    </lineage>
</organism>
<dbReference type="GO" id="GO:0008483">
    <property type="term" value="F:transaminase activity"/>
    <property type="evidence" value="ECO:0007669"/>
    <property type="project" value="UniProtKB-KW"/>
</dbReference>